<dbReference type="InterPro" id="IPR038726">
    <property type="entry name" value="PDDEXK_AddAB-type"/>
</dbReference>
<feature type="domain" description="PD-(D/E)XK endonuclease-like" evidence="9">
    <location>
        <begin position="1"/>
        <end position="301"/>
    </location>
</feature>
<keyword evidence="1" id="KW-0540">Nuclease</keyword>
<protein>
    <submittedName>
        <fullName evidence="10">ATP-dependent helicase/deoxyribonuclease subunit B</fullName>
        <ecNumber evidence="10">3.1.-.-</ecNumber>
    </submittedName>
</protein>
<name>A0A644WWF0_9ZZZZ</name>
<dbReference type="GO" id="GO:0006310">
    <property type="term" value="P:DNA recombination"/>
    <property type="evidence" value="ECO:0007669"/>
    <property type="project" value="TreeGrafter"/>
</dbReference>
<dbReference type="GO" id="GO:0003677">
    <property type="term" value="F:DNA binding"/>
    <property type="evidence" value="ECO:0007669"/>
    <property type="project" value="UniProtKB-KW"/>
</dbReference>
<dbReference type="Gene3D" id="3.90.320.10">
    <property type="match status" value="1"/>
</dbReference>
<keyword evidence="7" id="KW-0238">DNA-binding</keyword>
<evidence type="ECO:0000256" key="2">
    <source>
        <dbReference type="ARBA" id="ARBA00022741"/>
    </source>
</evidence>
<dbReference type="GO" id="GO:0004386">
    <property type="term" value="F:helicase activity"/>
    <property type="evidence" value="ECO:0007669"/>
    <property type="project" value="UniProtKB-KW"/>
</dbReference>
<evidence type="ECO:0000256" key="4">
    <source>
        <dbReference type="ARBA" id="ARBA00022801"/>
    </source>
</evidence>
<keyword evidence="8" id="KW-0234">DNA repair</keyword>
<dbReference type="AlphaFoldDB" id="A0A644WWF0"/>
<keyword evidence="10" id="KW-0347">Helicase</keyword>
<organism evidence="10">
    <name type="scientific">bioreactor metagenome</name>
    <dbReference type="NCBI Taxonomy" id="1076179"/>
    <lineage>
        <taxon>unclassified sequences</taxon>
        <taxon>metagenomes</taxon>
        <taxon>ecological metagenomes</taxon>
    </lineage>
</organism>
<evidence type="ECO:0000256" key="6">
    <source>
        <dbReference type="ARBA" id="ARBA00022840"/>
    </source>
</evidence>
<evidence type="ECO:0000259" key="9">
    <source>
        <dbReference type="Pfam" id="PF12705"/>
    </source>
</evidence>
<evidence type="ECO:0000256" key="7">
    <source>
        <dbReference type="ARBA" id="ARBA00023125"/>
    </source>
</evidence>
<dbReference type="GO" id="GO:0006281">
    <property type="term" value="P:DNA repair"/>
    <property type="evidence" value="ECO:0007669"/>
    <property type="project" value="UniProtKB-KW"/>
</dbReference>
<sequence length="336" mass="38602">MHNVLDDFTNTIRNEKIAWSDLNKERCKLIVNELVDKRLEGDSNSILNSTKKYKYFADRFKRTITKSVMVISEQMRKGKFEVFKNEFAFGGFSDGEPIKIDLPSNETVYLVGRVDRIDTLDLDGNTYIKIVDYKSGAKKFNLTEVYYGLQIQLLVYLDALIKNSKYILHKQAMPGAILYFRIDDPIIKSKKQLTEEEIKDNILKELKMSGLLLKDINVVKAMDNDMESYSLIIPAAIKKDGNFTSSSSVITEEQFAQLRKYVNDKMSEICEEMLSGEIKIEPCKNNSTAYCSYCDYSSVCQFDTAIENNKYKVVLKKSNDEAWKLIKNEVEKGGNN</sequence>
<keyword evidence="6" id="KW-0067">ATP-binding</keyword>
<proteinExistence type="predicted"/>
<dbReference type="InterPro" id="IPR011604">
    <property type="entry name" value="PDDEXK-like_dom_sf"/>
</dbReference>
<keyword evidence="5" id="KW-0269">Exonuclease</keyword>
<dbReference type="EC" id="3.1.-.-" evidence="10"/>
<keyword evidence="3" id="KW-0227">DNA damage</keyword>
<evidence type="ECO:0000256" key="8">
    <source>
        <dbReference type="ARBA" id="ARBA00023204"/>
    </source>
</evidence>
<reference evidence="10" key="1">
    <citation type="submission" date="2019-08" db="EMBL/GenBank/DDBJ databases">
        <authorList>
            <person name="Kucharzyk K."/>
            <person name="Murdoch R.W."/>
            <person name="Higgins S."/>
            <person name="Loffler F."/>
        </authorList>
    </citation>
    <scope>NUCLEOTIDE SEQUENCE</scope>
</reference>
<comment type="caution">
    <text evidence="10">The sequence shown here is derived from an EMBL/GenBank/DDBJ whole genome shotgun (WGS) entry which is preliminary data.</text>
</comment>
<evidence type="ECO:0000313" key="10">
    <source>
        <dbReference type="EMBL" id="MPM08255.1"/>
    </source>
</evidence>
<dbReference type="GO" id="GO:0005524">
    <property type="term" value="F:ATP binding"/>
    <property type="evidence" value="ECO:0007669"/>
    <property type="project" value="UniProtKB-KW"/>
</dbReference>
<evidence type="ECO:0000256" key="5">
    <source>
        <dbReference type="ARBA" id="ARBA00022839"/>
    </source>
</evidence>
<dbReference type="PANTHER" id="PTHR30591">
    <property type="entry name" value="RECBCD ENZYME SUBUNIT RECC"/>
    <property type="match status" value="1"/>
</dbReference>
<dbReference type="GO" id="GO:0004527">
    <property type="term" value="F:exonuclease activity"/>
    <property type="evidence" value="ECO:0007669"/>
    <property type="project" value="UniProtKB-KW"/>
</dbReference>
<evidence type="ECO:0000256" key="3">
    <source>
        <dbReference type="ARBA" id="ARBA00022763"/>
    </source>
</evidence>
<dbReference type="PANTHER" id="PTHR30591:SF1">
    <property type="entry name" value="RECBCD ENZYME SUBUNIT RECC"/>
    <property type="match status" value="1"/>
</dbReference>
<keyword evidence="4 10" id="KW-0378">Hydrolase</keyword>
<dbReference type="Pfam" id="PF12705">
    <property type="entry name" value="PDDEXK_1"/>
    <property type="match status" value="1"/>
</dbReference>
<keyword evidence="2" id="KW-0547">Nucleotide-binding</keyword>
<dbReference type="EMBL" id="VSSQ01001430">
    <property type="protein sequence ID" value="MPM08255.1"/>
    <property type="molecule type" value="Genomic_DNA"/>
</dbReference>
<gene>
    <name evidence="10" type="primary">addB_7</name>
    <name evidence="10" type="ORF">SDC9_54567</name>
</gene>
<evidence type="ECO:0000256" key="1">
    <source>
        <dbReference type="ARBA" id="ARBA00022722"/>
    </source>
</evidence>
<accession>A0A644WWF0</accession>